<dbReference type="EMBL" id="CP027806">
    <property type="protein sequence ID" value="AXJ01708.1"/>
    <property type="molecule type" value="Genomic_DNA"/>
</dbReference>
<organism evidence="1 2">
    <name type="scientific">Cyclonatronum proteinivorum</name>
    <dbReference type="NCBI Taxonomy" id="1457365"/>
    <lineage>
        <taxon>Bacteria</taxon>
        <taxon>Pseudomonadati</taxon>
        <taxon>Balneolota</taxon>
        <taxon>Balneolia</taxon>
        <taxon>Balneolales</taxon>
        <taxon>Cyclonatronaceae</taxon>
        <taxon>Cyclonatronum</taxon>
    </lineage>
</organism>
<gene>
    <name evidence="1" type="ORF">CYPRO_2466</name>
</gene>
<proteinExistence type="predicted"/>
<protein>
    <submittedName>
        <fullName evidence="1">Uncharacterized protein</fullName>
    </submittedName>
</protein>
<keyword evidence="2" id="KW-1185">Reference proteome</keyword>
<dbReference type="KEGG" id="cprv:CYPRO_2466"/>
<name>A0A345UMK6_9BACT</name>
<dbReference type="Proteomes" id="UP000254808">
    <property type="component" value="Chromosome"/>
</dbReference>
<reference evidence="1 2" key="1">
    <citation type="submission" date="2018-03" db="EMBL/GenBank/DDBJ databases">
        <title>Phenotypic and genomic properties of Cyclonatronum proteinivorum gen. nov., sp. nov., a haloalkaliphilic bacteroidete from soda lakes possessing Na+-translocating rhodopsin.</title>
        <authorList>
            <person name="Toshchakov S.V."/>
            <person name="Korzhenkov A."/>
            <person name="Samarov N.I."/>
            <person name="Kublanov I.V."/>
            <person name="Muntyan M.S."/>
            <person name="Sorokin D.Y."/>
        </authorList>
    </citation>
    <scope>NUCLEOTIDE SEQUENCE [LARGE SCALE GENOMIC DNA]</scope>
    <source>
        <strain evidence="1 2">Omega</strain>
    </source>
</reference>
<dbReference type="RefSeq" id="WP_270049185.1">
    <property type="nucleotide sequence ID" value="NZ_CP027806.1"/>
</dbReference>
<evidence type="ECO:0000313" key="1">
    <source>
        <dbReference type="EMBL" id="AXJ01708.1"/>
    </source>
</evidence>
<dbReference type="AlphaFoldDB" id="A0A345UMK6"/>
<accession>A0A345UMK6</accession>
<sequence length="44" mass="5009">MNLLTAWEFKREGREEGAKDAKLSQIGPKLHFSVPLSRKNAVVR</sequence>
<evidence type="ECO:0000313" key="2">
    <source>
        <dbReference type="Proteomes" id="UP000254808"/>
    </source>
</evidence>